<keyword evidence="3" id="KW-0813">Transport</keyword>
<dbReference type="STRING" id="159292.SAMN05192546_10662"/>
<organism evidence="11 12">
    <name type="scientific">Tindallia californiensis</name>
    <dbReference type="NCBI Taxonomy" id="159292"/>
    <lineage>
        <taxon>Bacteria</taxon>
        <taxon>Bacillati</taxon>
        <taxon>Bacillota</taxon>
        <taxon>Clostridia</taxon>
        <taxon>Peptostreptococcales</taxon>
        <taxon>Tindalliaceae</taxon>
        <taxon>Tindallia</taxon>
    </lineage>
</organism>
<dbReference type="RefSeq" id="WP_093313755.1">
    <property type="nucleotide sequence ID" value="NZ_FNPV01000006.1"/>
</dbReference>
<keyword evidence="4" id="KW-1003">Cell membrane</keyword>
<evidence type="ECO:0000256" key="8">
    <source>
        <dbReference type="ARBA" id="ARBA00022967"/>
    </source>
</evidence>
<dbReference type="CDD" id="cd03257">
    <property type="entry name" value="ABC_NikE_OppD_transporters"/>
    <property type="match status" value="1"/>
</dbReference>
<dbReference type="InterPro" id="IPR013563">
    <property type="entry name" value="Oligopep_ABC_C"/>
</dbReference>
<dbReference type="OrthoDB" id="9806285at2"/>
<dbReference type="Gene3D" id="3.40.50.300">
    <property type="entry name" value="P-loop containing nucleotide triphosphate hydrolases"/>
    <property type="match status" value="1"/>
</dbReference>
<evidence type="ECO:0000256" key="1">
    <source>
        <dbReference type="ARBA" id="ARBA00004202"/>
    </source>
</evidence>
<dbReference type="PANTHER" id="PTHR43297">
    <property type="entry name" value="OLIGOPEPTIDE TRANSPORT ATP-BINDING PROTEIN APPD"/>
    <property type="match status" value="1"/>
</dbReference>
<evidence type="ECO:0000256" key="3">
    <source>
        <dbReference type="ARBA" id="ARBA00022448"/>
    </source>
</evidence>
<dbReference type="NCBIfam" id="TIGR01727">
    <property type="entry name" value="oligo_HPY"/>
    <property type="match status" value="1"/>
</dbReference>
<protein>
    <submittedName>
        <fullName evidence="11">Peptide/nickel transport system ATP-binding protein</fullName>
    </submittedName>
</protein>
<dbReference type="SMART" id="SM00382">
    <property type="entry name" value="AAA"/>
    <property type="match status" value="1"/>
</dbReference>
<proteinExistence type="inferred from homology"/>
<comment type="subcellular location">
    <subcellularLocation>
        <location evidence="1">Cell membrane</location>
        <topology evidence="1">Peripheral membrane protein</topology>
    </subcellularLocation>
</comment>
<keyword evidence="5" id="KW-0997">Cell inner membrane</keyword>
<dbReference type="GO" id="GO:0005886">
    <property type="term" value="C:plasma membrane"/>
    <property type="evidence" value="ECO:0007669"/>
    <property type="project" value="UniProtKB-SubCell"/>
</dbReference>
<evidence type="ECO:0000313" key="11">
    <source>
        <dbReference type="EMBL" id="SDY97295.1"/>
    </source>
</evidence>
<dbReference type="AlphaFoldDB" id="A0A1H3P8Z0"/>
<dbReference type="PANTHER" id="PTHR43297:SF14">
    <property type="entry name" value="ATPASE AAA-TYPE CORE DOMAIN-CONTAINING PROTEIN"/>
    <property type="match status" value="1"/>
</dbReference>
<feature type="domain" description="ABC transporter" evidence="10">
    <location>
        <begin position="6"/>
        <end position="252"/>
    </location>
</feature>
<evidence type="ECO:0000256" key="5">
    <source>
        <dbReference type="ARBA" id="ARBA00022519"/>
    </source>
</evidence>
<dbReference type="GO" id="GO:0005524">
    <property type="term" value="F:ATP binding"/>
    <property type="evidence" value="ECO:0007669"/>
    <property type="project" value="UniProtKB-KW"/>
</dbReference>
<keyword evidence="7 11" id="KW-0067">ATP-binding</keyword>
<dbReference type="Proteomes" id="UP000199230">
    <property type="component" value="Unassembled WGS sequence"/>
</dbReference>
<dbReference type="InterPro" id="IPR003593">
    <property type="entry name" value="AAA+_ATPase"/>
</dbReference>
<dbReference type="PROSITE" id="PS00211">
    <property type="entry name" value="ABC_TRANSPORTER_1"/>
    <property type="match status" value="1"/>
</dbReference>
<evidence type="ECO:0000313" key="12">
    <source>
        <dbReference type="Proteomes" id="UP000199230"/>
    </source>
</evidence>
<reference evidence="11 12" key="1">
    <citation type="submission" date="2016-10" db="EMBL/GenBank/DDBJ databases">
        <authorList>
            <person name="de Groot N.N."/>
        </authorList>
    </citation>
    <scope>NUCLEOTIDE SEQUENCE [LARGE SCALE GENOMIC DNA]</scope>
    <source>
        <strain evidence="11 12">APO</strain>
    </source>
</reference>
<evidence type="ECO:0000256" key="4">
    <source>
        <dbReference type="ARBA" id="ARBA00022475"/>
    </source>
</evidence>
<dbReference type="FunFam" id="3.40.50.300:FF:000016">
    <property type="entry name" value="Oligopeptide ABC transporter ATP-binding component"/>
    <property type="match status" value="1"/>
</dbReference>
<evidence type="ECO:0000259" key="10">
    <source>
        <dbReference type="PROSITE" id="PS50893"/>
    </source>
</evidence>
<dbReference type="Pfam" id="PF00005">
    <property type="entry name" value="ABC_tran"/>
    <property type="match status" value="1"/>
</dbReference>
<keyword evidence="6" id="KW-0547">Nucleotide-binding</keyword>
<dbReference type="PROSITE" id="PS50893">
    <property type="entry name" value="ABC_TRANSPORTER_2"/>
    <property type="match status" value="1"/>
</dbReference>
<dbReference type="InterPro" id="IPR027417">
    <property type="entry name" value="P-loop_NTPase"/>
</dbReference>
<name>A0A1H3P8Z0_9FIRM</name>
<dbReference type="GO" id="GO:0015833">
    <property type="term" value="P:peptide transport"/>
    <property type="evidence" value="ECO:0007669"/>
    <property type="project" value="InterPro"/>
</dbReference>
<dbReference type="EMBL" id="FNPV01000006">
    <property type="protein sequence ID" value="SDY97295.1"/>
    <property type="molecule type" value="Genomic_DNA"/>
</dbReference>
<evidence type="ECO:0000256" key="9">
    <source>
        <dbReference type="ARBA" id="ARBA00023136"/>
    </source>
</evidence>
<dbReference type="SUPFAM" id="SSF52540">
    <property type="entry name" value="P-loop containing nucleoside triphosphate hydrolases"/>
    <property type="match status" value="1"/>
</dbReference>
<sequence>MALLDVKNVSIEYTTEDGVLKAVEDVSFSLEVGESVGLVGESGCGKTTLAKSVMRLLSKNGRISEGQMMFKGEDLVTKTEEEIRKLRLTEIAMVAQSAMNALNPVYTVGDQLIEGIQIHTDMTREQARERAIEVFKMVGLEEKRLKSYPHQMSGGMKQRAIIAMALTLNPSLIIADEPTTALDVVVQDRILQQVIEIQKKINSSMILITHDISVVSETCETIIVMYGGKIMEKASTKAFFTKPVHPYSLGLNNAFPSIHEIGEELISIPGSPPNLMQEQVGCRFRARCPFRTEICMEEQPPLEEVAPNHLSACHHNKEVERFREESQKRETWEKVRERIIEEIRRDVS</sequence>
<accession>A0A1H3P8Z0</accession>
<dbReference type="InterPro" id="IPR003439">
    <property type="entry name" value="ABC_transporter-like_ATP-bd"/>
</dbReference>
<keyword evidence="9" id="KW-0472">Membrane</keyword>
<evidence type="ECO:0000256" key="7">
    <source>
        <dbReference type="ARBA" id="ARBA00022840"/>
    </source>
</evidence>
<keyword evidence="8" id="KW-1278">Translocase</keyword>
<dbReference type="InterPro" id="IPR050388">
    <property type="entry name" value="ABC_Ni/Peptide_Import"/>
</dbReference>
<evidence type="ECO:0000256" key="2">
    <source>
        <dbReference type="ARBA" id="ARBA00005417"/>
    </source>
</evidence>
<evidence type="ECO:0000256" key="6">
    <source>
        <dbReference type="ARBA" id="ARBA00022741"/>
    </source>
</evidence>
<comment type="similarity">
    <text evidence="2">Belongs to the ABC transporter superfamily.</text>
</comment>
<dbReference type="Pfam" id="PF08352">
    <property type="entry name" value="oligo_HPY"/>
    <property type="match status" value="1"/>
</dbReference>
<dbReference type="GO" id="GO:0016887">
    <property type="term" value="F:ATP hydrolysis activity"/>
    <property type="evidence" value="ECO:0007669"/>
    <property type="project" value="InterPro"/>
</dbReference>
<keyword evidence="12" id="KW-1185">Reference proteome</keyword>
<gene>
    <name evidence="11" type="ORF">SAMN05192546_10662</name>
</gene>
<dbReference type="InterPro" id="IPR017871">
    <property type="entry name" value="ABC_transporter-like_CS"/>
</dbReference>